<dbReference type="PROSITE" id="PS51322">
    <property type="entry name" value="UEV"/>
    <property type="match status" value="1"/>
</dbReference>
<keyword evidence="4" id="KW-0967">Endosome</keyword>
<feature type="compositionally biased region" description="Pro residues" evidence="7">
    <location>
        <begin position="207"/>
        <end position="220"/>
    </location>
</feature>
<feature type="compositionally biased region" description="Low complexity" evidence="7">
    <location>
        <begin position="250"/>
        <end position="259"/>
    </location>
</feature>
<evidence type="ECO:0000313" key="9">
    <source>
        <dbReference type="EMBL" id="KAJ4404591.1"/>
    </source>
</evidence>
<dbReference type="CDD" id="cd11685">
    <property type="entry name" value="UEV_TSG101-like"/>
    <property type="match status" value="1"/>
</dbReference>
<dbReference type="SUPFAM" id="SSF140111">
    <property type="entry name" value="Endosomal sorting complex assembly domain"/>
    <property type="match status" value="1"/>
</dbReference>
<feature type="compositionally biased region" description="Polar residues" evidence="7">
    <location>
        <begin position="260"/>
        <end position="271"/>
    </location>
</feature>
<comment type="subcellular location">
    <subcellularLocation>
        <location evidence="1">Endosome</location>
    </subcellularLocation>
</comment>
<dbReference type="Pfam" id="PF09454">
    <property type="entry name" value="Vps23_core"/>
    <property type="match status" value="1"/>
</dbReference>
<dbReference type="GO" id="GO:0006886">
    <property type="term" value="P:intracellular protein transport"/>
    <property type="evidence" value="ECO:0007669"/>
    <property type="project" value="UniProtKB-ARBA"/>
</dbReference>
<dbReference type="GO" id="GO:0043130">
    <property type="term" value="F:ubiquitin binding"/>
    <property type="evidence" value="ECO:0007669"/>
    <property type="project" value="TreeGrafter"/>
</dbReference>
<accession>A0A9W8ZDX8</accession>
<dbReference type="GO" id="GO:0000813">
    <property type="term" value="C:ESCRT I complex"/>
    <property type="evidence" value="ECO:0007669"/>
    <property type="project" value="TreeGrafter"/>
</dbReference>
<dbReference type="Gene3D" id="3.10.110.10">
    <property type="entry name" value="Ubiquitin Conjugating Enzyme"/>
    <property type="match status" value="1"/>
</dbReference>
<keyword evidence="9" id="KW-0675">Receptor</keyword>
<feature type="domain" description="UEV" evidence="8">
    <location>
        <begin position="22"/>
        <end position="167"/>
    </location>
</feature>
<protein>
    <submittedName>
        <fullName evidence="9">Suppressor protein stp22 of temperature-sensitive alpha-factor receptor and arginine permease</fullName>
    </submittedName>
</protein>
<comment type="similarity">
    <text evidence="2">Belongs to the ubiquitin-conjugating enzyme family. UEV subfamily.</text>
</comment>
<dbReference type="PANTHER" id="PTHR23306">
    <property type="entry name" value="TUMOR SUSCEPTIBILITY GENE 101 PROTEIN-RELATED"/>
    <property type="match status" value="1"/>
</dbReference>
<feature type="region of interest" description="Disordered" evidence="7">
    <location>
        <begin position="161"/>
        <end position="411"/>
    </location>
</feature>
<dbReference type="GO" id="GO:0072666">
    <property type="term" value="P:establishment of protein localization to vacuole"/>
    <property type="evidence" value="ECO:0007669"/>
    <property type="project" value="UniProtKB-ARBA"/>
</dbReference>
<dbReference type="Proteomes" id="UP001140510">
    <property type="component" value="Unassembled WGS sequence"/>
</dbReference>
<feature type="compositionally biased region" description="Pro residues" evidence="7">
    <location>
        <begin position="397"/>
        <end position="407"/>
    </location>
</feature>
<dbReference type="InterPro" id="IPR008883">
    <property type="entry name" value="UEV_N"/>
</dbReference>
<dbReference type="EMBL" id="JAPEVA010000041">
    <property type="protein sequence ID" value="KAJ4404591.1"/>
    <property type="molecule type" value="Genomic_DNA"/>
</dbReference>
<feature type="compositionally biased region" description="Pro residues" evidence="7">
    <location>
        <begin position="237"/>
        <end position="249"/>
    </location>
</feature>
<evidence type="ECO:0000256" key="1">
    <source>
        <dbReference type="ARBA" id="ARBA00004177"/>
    </source>
</evidence>
<evidence type="ECO:0000259" key="8">
    <source>
        <dbReference type="PROSITE" id="PS51322"/>
    </source>
</evidence>
<dbReference type="OrthoDB" id="306304at2759"/>
<evidence type="ECO:0000256" key="2">
    <source>
        <dbReference type="ARBA" id="ARBA00009594"/>
    </source>
</evidence>
<feature type="compositionally biased region" description="Polar residues" evidence="7">
    <location>
        <begin position="287"/>
        <end position="305"/>
    </location>
</feature>
<evidence type="ECO:0000256" key="4">
    <source>
        <dbReference type="ARBA" id="ARBA00022753"/>
    </source>
</evidence>
<keyword evidence="10" id="KW-1185">Reference proteome</keyword>
<evidence type="ECO:0000256" key="5">
    <source>
        <dbReference type="ARBA" id="ARBA00022927"/>
    </source>
</evidence>
<dbReference type="InterPro" id="IPR037202">
    <property type="entry name" value="ESCRT_assembly_dom"/>
</dbReference>
<dbReference type="Pfam" id="PF05743">
    <property type="entry name" value="UEV"/>
    <property type="match status" value="1"/>
</dbReference>
<dbReference type="AlphaFoldDB" id="A0A9W8ZDX8"/>
<dbReference type="InterPro" id="IPR017916">
    <property type="entry name" value="SB_dom"/>
</dbReference>
<name>A0A9W8ZDX8_9PLEO</name>
<evidence type="ECO:0000256" key="6">
    <source>
        <dbReference type="ARBA" id="ARBA00023054"/>
    </source>
</evidence>
<sequence length="620" mass="68047">MAVPETTLNWLYSVLTSVDSSEFSVSLLANEQQNYIDVNRTYHDATEALSYYPSLSVRTDVYTYENGSSNLLLNLSGTLPVTFRGATYGFPVAVWVPYAYPREPPIVYIKPDKDMLVRPGQYVSGDGRVYHPYLAQWAKYWDKSTLFDLLAVLRDVFAKEPPVRSRQPQPRYNAPAQQGPPPVPPPPAEYRRSVHGTQGPAASPAPSQGPPAPPPKPPKPYEQNSHTPQPQRDRYSQPPPLPPHPPQQQPQPQQYQQSQRNSYGAPSSWQEQGPPPPPQGPPRRQDSYNVSPATPVSLASRQHILSQNSQSGSYGPGSPVSPIAPQGPRHASGFARQAPPQQSSANGLAQQQYPGQQALSQSQAQPPPQQQQWRGASQQYPPQHPQQYQQYQYPQQQAPPAPKPAPPVNLLDDSLEVTLPSQQGTQASLPVPPVPPNPQKDALLTALSQALVSQTRQIVASNQAAVAPLRAQQHALQSAYSRLQAELGELQHLDAALASNEQILKGAMVEADRAMDDARRRQAPDVDDVLVAPTVVGQQLYTLAAEERGIADALFVLGRALDKGRITADVFVKVNSSDSYTGCDANNIKQTRSLAREQFLKKALIKKIAKGMALDEYQMR</sequence>
<dbReference type="GO" id="GO:0043162">
    <property type="term" value="P:ubiquitin-dependent protein catabolic process via the multivesicular body sorting pathway"/>
    <property type="evidence" value="ECO:0007669"/>
    <property type="project" value="UniProtKB-ARBA"/>
</dbReference>
<feature type="compositionally biased region" description="Low complexity" evidence="7">
    <location>
        <begin position="306"/>
        <end position="321"/>
    </location>
</feature>
<dbReference type="InterPro" id="IPR016135">
    <property type="entry name" value="UBQ-conjugating_enzyme/RWD"/>
</dbReference>
<keyword evidence="6" id="KW-0175">Coiled coil</keyword>
<organism evidence="9 10">
    <name type="scientific">Didymella pomorum</name>
    <dbReference type="NCBI Taxonomy" id="749634"/>
    <lineage>
        <taxon>Eukaryota</taxon>
        <taxon>Fungi</taxon>
        <taxon>Dikarya</taxon>
        <taxon>Ascomycota</taxon>
        <taxon>Pezizomycotina</taxon>
        <taxon>Dothideomycetes</taxon>
        <taxon>Pleosporomycetidae</taxon>
        <taxon>Pleosporales</taxon>
        <taxon>Pleosporineae</taxon>
        <taxon>Didymellaceae</taxon>
        <taxon>Didymella</taxon>
    </lineage>
</organism>
<dbReference type="PANTHER" id="PTHR23306:SF3">
    <property type="entry name" value="TUMOR SUPPRESSOR PROTEIN 101"/>
    <property type="match status" value="1"/>
</dbReference>
<dbReference type="Gene3D" id="6.10.140.820">
    <property type="match status" value="2"/>
</dbReference>
<evidence type="ECO:0000313" key="10">
    <source>
        <dbReference type="Proteomes" id="UP001140510"/>
    </source>
</evidence>
<feature type="compositionally biased region" description="Low complexity" evidence="7">
    <location>
        <begin position="378"/>
        <end position="396"/>
    </location>
</feature>
<keyword evidence="3" id="KW-0813">Transport</keyword>
<evidence type="ECO:0000256" key="3">
    <source>
        <dbReference type="ARBA" id="ARBA00022448"/>
    </source>
</evidence>
<keyword evidence="5" id="KW-0653">Protein transport</keyword>
<dbReference type="InterPro" id="IPR052070">
    <property type="entry name" value="ESCRT-I_UEV_domain"/>
</dbReference>
<proteinExistence type="inferred from homology"/>
<feature type="compositionally biased region" description="Pro residues" evidence="7">
    <location>
        <begin position="178"/>
        <end position="188"/>
    </location>
</feature>
<gene>
    <name evidence="9" type="primary">STP22</name>
    <name evidence="9" type="ORF">N0V91_005741</name>
</gene>
<reference evidence="9" key="1">
    <citation type="submission" date="2022-10" db="EMBL/GenBank/DDBJ databases">
        <title>Tapping the CABI collections for fungal endophytes: first genome assemblies for Collariella, Neodidymelliopsis, Ascochyta clinopodiicola, Didymella pomorum, Didymosphaeria variabile, Neocosmospora piperis and Neocucurbitaria cava.</title>
        <authorList>
            <person name="Hill R."/>
        </authorList>
    </citation>
    <scope>NUCLEOTIDE SEQUENCE</scope>
    <source>
        <strain evidence="9">IMI 355091</strain>
    </source>
</reference>
<evidence type="ECO:0000256" key="7">
    <source>
        <dbReference type="SAM" id="MobiDB-lite"/>
    </source>
</evidence>
<comment type="caution">
    <text evidence="9">The sequence shown here is derived from an EMBL/GenBank/DDBJ whole genome shotgun (WGS) entry which is preliminary data.</text>
</comment>
<feature type="compositionally biased region" description="Polar residues" evidence="7">
    <location>
        <begin position="339"/>
        <end position="355"/>
    </location>
</feature>
<dbReference type="SUPFAM" id="SSF54495">
    <property type="entry name" value="UBC-like"/>
    <property type="match status" value="1"/>
</dbReference>